<dbReference type="RefSeq" id="WP_265720112.1">
    <property type="nucleotide sequence ID" value="NZ_JAPIVK010000001.1"/>
</dbReference>
<organism evidence="2 3">
    <name type="scientific">Microbulbifer halophilus</name>
    <dbReference type="NCBI Taxonomy" id="453963"/>
    <lineage>
        <taxon>Bacteria</taxon>
        <taxon>Pseudomonadati</taxon>
        <taxon>Pseudomonadota</taxon>
        <taxon>Gammaproteobacteria</taxon>
        <taxon>Cellvibrionales</taxon>
        <taxon>Microbulbiferaceae</taxon>
        <taxon>Microbulbifer</taxon>
    </lineage>
</organism>
<dbReference type="SUPFAM" id="SSF51126">
    <property type="entry name" value="Pectin lyase-like"/>
    <property type="match status" value="1"/>
</dbReference>
<dbReference type="InterPro" id="IPR022441">
    <property type="entry name" value="Para_beta_helix_rpt-2"/>
</dbReference>
<evidence type="ECO:0000259" key="1">
    <source>
        <dbReference type="Pfam" id="PF13229"/>
    </source>
</evidence>
<dbReference type="SMART" id="SM00710">
    <property type="entry name" value="PbH1"/>
    <property type="match status" value="8"/>
</dbReference>
<dbReference type="InterPro" id="IPR011050">
    <property type="entry name" value="Pectin_lyase_fold/virulence"/>
</dbReference>
<sequence length="438" mass="46571">MKTSAYIGVALAAVLATACSRDSGDNGAPQDAAEASASVDFQQDLLEQLISAKPGDVIELPAGEFSLNRSLSLNVDGVTLRGAGMDKTVLSFKDQIQGAEGLLVNASDFTIEDLAIEDTIGDALKVNEGENIVIRNIRVEWTNGPATENGAYGIYPVQTTNTLVEGTVAIGASDAGIYVGQSRNVIVRNNRAEYNVAGIEIENTIGADVYDNVATNNTGGILVFNMPNLPQPGHSTRVYNNKVFENNTDNFGHEGTPVAAVPAGSGVVINSNDNVEIFDNEIADNDTANVIVSSYYMAGYSTDKSTQESFDPYPEGIYIYDNRFSGGGNSPDHIELKALKVAKFGLSGSLPDVLWDGVVNPEKMVDGKVPAELKLCIDNSDAGILNVDFSNDFENISTDIAPHQCSLEKLPQIVLDFDRQESEGQGQSDVATLEASDA</sequence>
<comment type="caution">
    <text evidence="2">The sequence shown here is derived from an EMBL/GenBank/DDBJ whole genome shotgun (WGS) entry which is preliminary data.</text>
</comment>
<dbReference type="NCBIfam" id="TIGR03804">
    <property type="entry name" value="para_beta_helix"/>
    <property type="match status" value="1"/>
</dbReference>
<dbReference type="InterPro" id="IPR006626">
    <property type="entry name" value="PbH1"/>
</dbReference>
<dbReference type="InterPro" id="IPR012334">
    <property type="entry name" value="Pectin_lyas_fold"/>
</dbReference>
<evidence type="ECO:0000313" key="2">
    <source>
        <dbReference type="EMBL" id="MFD2310220.1"/>
    </source>
</evidence>
<dbReference type="Proteomes" id="UP001597425">
    <property type="component" value="Unassembled WGS sequence"/>
</dbReference>
<dbReference type="InterPro" id="IPR022442">
    <property type="entry name" value="SO_2930-like_dom"/>
</dbReference>
<feature type="domain" description="Right handed beta helix" evidence="1">
    <location>
        <begin position="102"/>
        <end position="227"/>
    </location>
</feature>
<reference evidence="3" key="1">
    <citation type="journal article" date="2019" name="Int. J. Syst. Evol. Microbiol.">
        <title>The Global Catalogue of Microorganisms (GCM) 10K type strain sequencing project: providing services to taxonomists for standard genome sequencing and annotation.</title>
        <authorList>
            <consortium name="The Broad Institute Genomics Platform"/>
            <consortium name="The Broad Institute Genome Sequencing Center for Infectious Disease"/>
            <person name="Wu L."/>
            <person name="Ma J."/>
        </authorList>
    </citation>
    <scope>NUCLEOTIDE SEQUENCE [LARGE SCALE GENOMIC DNA]</scope>
    <source>
        <strain evidence="3">KCTC 12848</strain>
    </source>
</reference>
<gene>
    <name evidence="2" type="ORF">ACFSKX_07285</name>
</gene>
<keyword evidence="3" id="KW-1185">Reference proteome</keyword>
<dbReference type="EMBL" id="JBHUJD010000007">
    <property type="protein sequence ID" value="MFD2310220.1"/>
    <property type="molecule type" value="Genomic_DNA"/>
</dbReference>
<dbReference type="Gene3D" id="2.160.20.10">
    <property type="entry name" value="Single-stranded right-handed beta-helix, Pectin lyase-like"/>
    <property type="match status" value="1"/>
</dbReference>
<dbReference type="InterPro" id="IPR039448">
    <property type="entry name" value="Beta_helix"/>
</dbReference>
<dbReference type="Pfam" id="PF13229">
    <property type="entry name" value="Beta_helix"/>
    <property type="match status" value="1"/>
</dbReference>
<dbReference type="NCBIfam" id="TIGR03805">
    <property type="entry name" value="beta_helix_1"/>
    <property type="match status" value="1"/>
</dbReference>
<protein>
    <submittedName>
        <fullName evidence="2">Parallel beta-helix domain-containing protein</fullName>
    </submittedName>
</protein>
<accession>A0ABW5ECS4</accession>
<evidence type="ECO:0000313" key="3">
    <source>
        <dbReference type="Proteomes" id="UP001597425"/>
    </source>
</evidence>
<dbReference type="PROSITE" id="PS51257">
    <property type="entry name" value="PROKAR_LIPOPROTEIN"/>
    <property type="match status" value="1"/>
</dbReference>
<name>A0ABW5ECS4_9GAMM</name>
<proteinExistence type="predicted"/>